<dbReference type="InterPro" id="IPR017850">
    <property type="entry name" value="Alkaline_phosphatase_core_sf"/>
</dbReference>
<accession>A0A382T4W8</accession>
<dbReference type="PANTHER" id="PTHR46615">
    <property type="entry name" value="ARYLSULFATASE K"/>
    <property type="match status" value="1"/>
</dbReference>
<feature type="domain" description="N-sulphoglucosamine sulphohydrolase C-terminal" evidence="1">
    <location>
        <begin position="85"/>
        <end position="239"/>
    </location>
</feature>
<gene>
    <name evidence="2" type="ORF">METZ01_LOCUS369282</name>
</gene>
<feature type="non-terminal residue" evidence="2">
    <location>
        <position position="1"/>
    </location>
</feature>
<name>A0A382T4W8_9ZZZZ</name>
<dbReference type="Pfam" id="PF16347">
    <property type="entry name" value="SGSH_C"/>
    <property type="match status" value="1"/>
</dbReference>
<dbReference type="GO" id="GO:0004065">
    <property type="term" value="F:arylsulfatase activity"/>
    <property type="evidence" value="ECO:0007669"/>
    <property type="project" value="TreeGrafter"/>
</dbReference>
<dbReference type="InterPro" id="IPR051849">
    <property type="entry name" value="GAG-degrading_sulfatase"/>
</dbReference>
<proteinExistence type="predicted"/>
<dbReference type="Gene3D" id="3.40.720.10">
    <property type="entry name" value="Alkaline Phosphatase, subunit A"/>
    <property type="match status" value="1"/>
</dbReference>
<evidence type="ECO:0000259" key="1">
    <source>
        <dbReference type="Pfam" id="PF16347"/>
    </source>
</evidence>
<dbReference type="PANTHER" id="PTHR46615:SF1">
    <property type="entry name" value="ARYLSULFATASE K"/>
    <property type="match status" value="1"/>
</dbReference>
<dbReference type="GO" id="GO:0015024">
    <property type="term" value="F:glucuronate-2-sulfatase activity"/>
    <property type="evidence" value="ECO:0007669"/>
    <property type="project" value="TreeGrafter"/>
</dbReference>
<sequence>APFNLDEPTNETDTMGLARRSYQASPMFPVGTFTRDDWRQFRWGYYRLIEKVDAEIGKILTAMRASGLDKTTLIIFTSDHGDCAGAHRFNQKTVFYEESVRVPLIMSFREHNEVPVSDLLVNIGLDILPTILDFAGIKTPTGLKGRSLKALVSGENSKDWRKYVVVENHITQGEPVDGMEIRIQGRMVRSCDFKYCIYDRGQNREALFDMKNDIGETINLAGNPKYNRTLREHRQLLRDHAKNHNDRLVDVLLAGDVGPIPFPKENE</sequence>
<evidence type="ECO:0000313" key="2">
    <source>
        <dbReference type="EMBL" id="SVD16428.1"/>
    </source>
</evidence>
<organism evidence="2">
    <name type="scientific">marine metagenome</name>
    <dbReference type="NCBI Taxonomy" id="408172"/>
    <lineage>
        <taxon>unclassified sequences</taxon>
        <taxon>metagenomes</taxon>
        <taxon>ecological metagenomes</taxon>
    </lineage>
</organism>
<dbReference type="EMBL" id="UINC01133475">
    <property type="protein sequence ID" value="SVD16428.1"/>
    <property type="molecule type" value="Genomic_DNA"/>
</dbReference>
<protein>
    <recommendedName>
        <fullName evidence="1">N-sulphoglucosamine sulphohydrolase C-terminal domain-containing protein</fullName>
    </recommendedName>
</protein>
<reference evidence="2" key="1">
    <citation type="submission" date="2018-05" db="EMBL/GenBank/DDBJ databases">
        <authorList>
            <person name="Lanie J.A."/>
            <person name="Ng W.-L."/>
            <person name="Kazmierczak K.M."/>
            <person name="Andrzejewski T.M."/>
            <person name="Davidsen T.M."/>
            <person name="Wayne K.J."/>
            <person name="Tettelin H."/>
            <person name="Glass J.I."/>
            <person name="Rusch D."/>
            <person name="Podicherti R."/>
            <person name="Tsui H.-C.T."/>
            <person name="Winkler M.E."/>
        </authorList>
    </citation>
    <scope>NUCLEOTIDE SEQUENCE</scope>
</reference>
<dbReference type="AlphaFoldDB" id="A0A382T4W8"/>
<dbReference type="InterPro" id="IPR032506">
    <property type="entry name" value="SGSH_C"/>
</dbReference>
<dbReference type="SUPFAM" id="SSF53649">
    <property type="entry name" value="Alkaline phosphatase-like"/>
    <property type="match status" value="1"/>
</dbReference>